<evidence type="ECO:0000256" key="9">
    <source>
        <dbReference type="ARBA" id="ARBA00023049"/>
    </source>
</evidence>
<keyword evidence="10" id="KW-1015">Disulfide bond</keyword>
<reference evidence="14" key="1">
    <citation type="submission" date="2020-05" db="UniProtKB">
        <authorList>
            <consortium name="EnsemblMetazoa"/>
        </authorList>
    </citation>
    <scope>IDENTIFICATION</scope>
    <source>
        <strain evidence="14">USDA</strain>
    </source>
</reference>
<gene>
    <name evidence="14" type="primary">106093948</name>
</gene>
<keyword evidence="15" id="KW-1185">Reference proteome</keyword>
<dbReference type="EnsemblMetazoa" id="SCAU004180-RA">
    <property type="protein sequence ID" value="SCAU004180-PA"/>
    <property type="gene ID" value="SCAU004180"/>
</dbReference>
<comment type="similarity">
    <text evidence="2 11">Belongs to the peptidase M14 family.</text>
</comment>
<dbReference type="SUPFAM" id="SSF53187">
    <property type="entry name" value="Zn-dependent exopeptidases"/>
    <property type="match status" value="1"/>
</dbReference>
<dbReference type="InterPro" id="IPR003146">
    <property type="entry name" value="M14A_act_pep"/>
</dbReference>
<evidence type="ECO:0000256" key="10">
    <source>
        <dbReference type="ARBA" id="ARBA00023157"/>
    </source>
</evidence>
<dbReference type="Gene3D" id="3.30.70.340">
    <property type="entry name" value="Metallocarboxypeptidase-like"/>
    <property type="match status" value="1"/>
</dbReference>
<evidence type="ECO:0000256" key="3">
    <source>
        <dbReference type="ARBA" id="ARBA00022645"/>
    </source>
</evidence>
<evidence type="ECO:0000256" key="11">
    <source>
        <dbReference type="PROSITE-ProRule" id="PRU01379"/>
    </source>
</evidence>
<comment type="cofactor">
    <cofactor evidence="1">
        <name>Zn(2+)</name>
        <dbReference type="ChEBI" id="CHEBI:29105"/>
    </cofactor>
</comment>
<dbReference type="SUPFAM" id="SSF54897">
    <property type="entry name" value="Protease propeptides/inhibitors"/>
    <property type="match status" value="1"/>
</dbReference>
<feature type="signal peptide" evidence="12">
    <location>
        <begin position="1"/>
        <end position="20"/>
    </location>
</feature>
<dbReference type="VEuPathDB" id="VectorBase:SCAU004180"/>
<protein>
    <recommendedName>
        <fullName evidence="13">Peptidase M14 domain-containing protein</fullName>
    </recommendedName>
</protein>
<keyword evidence="9" id="KW-0482">Metalloprotease</keyword>
<dbReference type="OrthoDB" id="3626597at2759"/>
<dbReference type="GO" id="GO:0005615">
    <property type="term" value="C:extracellular space"/>
    <property type="evidence" value="ECO:0007669"/>
    <property type="project" value="TreeGrafter"/>
</dbReference>
<dbReference type="GO" id="GO:0006508">
    <property type="term" value="P:proteolysis"/>
    <property type="evidence" value="ECO:0007669"/>
    <property type="project" value="UniProtKB-KW"/>
</dbReference>
<evidence type="ECO:0000256" key="1">
    <source>
        <dbReference type="ARBA" id="ARBA00001947"/>
    </source>
</evidence>
<proteinExistence type="inferred from homology"/>
<dbReference type="GO" id="GO:0008270">
    <property type="term" value="F:zinc ion binding"/>
    <property type="evidence" value="ECO:0007669"/>
    <property type="project" value="InterPro"/>
</dbReference>
<dbReference type="Pfam" id="PF00246">
    <property type="entry name" value="Peptidase_M14"/>
    <property type="match status" value="1"/>
</dbReference>
<dbReference type="GO" id="GO:0004181">
    <property type="term" value="F:metallocarboxypeptidase activity"/>
    <property type="evidence" value="ECO:0007669"/>
    <property type="project" value="InterPro"/>
</dbReference>
<dbReference type="Pfam" id="PF02244">
    <property type="entry name" value="Propep_M14"/>
    <property type="match status" value="1"/>
</dbReference>
<evidence type="ECO:0000313" key="14">
    <source>
        <dbReference type="EnsemblMetazoa" id="SCAU004180-PA"/>
    </source>
</evidence>
<evidence type="ECO:0000256" key="6">
    <source>
        <dbReference type="ARBA" id="ARBA00022729"/>
    </source>
</evidence>
<name>A0A1I8P2B5_STOCA</name>
<dbReference type="InterPro" id="IPR036990">
    <property type="entry name" value="M14A-like_propep"/>
</dbReference>
<dbReference type="InterPro" id="IPR000834">
    <property type="entry name" value="Peptidase_M14"/>
</dbReference>
<evidence type="ECO:0000259" key="13">
    <source>
        <dbReference type="PROSITE" id="PS52035"/>
    </source>
</evidence>
<dbReference type="FunFam" id="3.40.630.10:FF:000001">
    <property type="entry name" value="Carboxypeptidase B"/>
    <property type="match status" value="1"/>
</dbReference>
<dbReference type="PROSITE" id="PS52035">
    <property type="entry name" value="PEPTIDASE_M14"/>
    <property type="match status" value="1"/>
</dbReference>
<evidence type="ECO:0000256" key="12">
    <source>
        <dbReference type="SAM" id="SignalP"/>
    </source>
</evidence>
<evidence type="ECO:0000256" key="8">
    <source>
        <dbReference type="ARBA" id="ARBA00022833"/>
    </source>
</evidence>
<keyword evidence="5" id="KW-0479">Metal-binding</keyword>
<keyword evidence="6 12" id="KW-0732">Signal</keyword>
<keyword evidence="8" id="KW-0862">Zinc</keyword>
<dbReference type="Gene3D" id="3.40.630.10">
    <property type="entry name" value="Zn peptidases"/>
    <property type="match status" value="1"/>
</dbReference>
<evidence type="ECO:0000256" key="4">
    <source>
        <dbReference type="ARBA" id="ARBA00022670"/>
    </source>
</evidence>
<dbReference type="PRINTS" id="PR00765">
    <property type="entry name" value="CRBOXYPTASEA"/>
</dbReference>
<accession>A0A1I8P2B5</accession>
<organism evidence="14 15">
    <name type="scientific">Stomoxys calcitrans</name>
    <name type="common">Stable fly</name>
    <name type="synonym">Conops calcitrans</name>
    <dbReference type="NCBI Taxonomy" id="35570"/>
    <lineage>
        <taxon>Eukaryota</taxon>
        <taxon>Metazoa</taxon>
        <taxon>Ecdysozoa</taxon>
        <taxon>Arthropoda</taxon>
        <taxon>Hexapoda</taxon>
        <taxon>Insecta</taxon>
        <taxon>Pterygota</taxon>
        <taxon>Neoptera</taxon>
        <taxon>Endopterygota</taxon>
        <taxon>Diptera</taxon>
        <taxon>Brachycera</taxon>
        <taxon>Muscomorpha</taxon>
        <taxon>Muscoidea</taxon>
        <taxon>Muscidae</taxon>
        <taxon>Stomoxys</taxon>
    </lineage>
</organism>
<feature type="domain" description="Peptidase M14" evidence="13">
    <location>
        <begin position="125"/>
        <end position="422"/>
    </location>
</feature>
<dbReference type="Proteomes" id="UP000095300">
    <property type="component" value="Unassembled WGS sequence"/>
</dbReference>
<dbReference type="PANTHER" id="PTHR11705">
    <property type="entry name" value="PROTEASE FAMILY M14 CARBOXYPEPTIDASE A,B"/>
    <property type="match status" value="1"/>
</dbReference>
<dbReference type="AlphaFoldDB" id="A0A1I8P2B5"/>
<feature type="active site" description="Proton donor/acceptor" evidence="11">
    <location>
        <position position="388"/>
    </location>
</feature>
<sequence length="434" mass="49298">MLRSGVLILLLGAVIALSQGIAYDGYKVFEVIPRTQEQADFLFELSKNEDFYDFFALKKIPNHVARVMVMPNEEENFLNALARMDLPHRVVNENVGRTIEQEFQMRKMMRQMMPFNGQGRLTTDRYYSHEEINAYIDDLASRYPTRVFVKKVGRSFEGRDIKTITITNGDGRLGKNIIFMDGGFHAREWISPAANLYTIDQLVENFAENADLLLDYDWVILPVVNPDGYEHTQTSSLARIWRKTRQPYKYMGQTCYGADPNRNFDFHWNEEGASSNPCSDTFAGPKAFSEPETMIVRDLMHSLRGRGVMYLTIHSYGNYLLYPWGWTSDLPDTWEDLDEVARAGGDAIFEATGTVYSVGSSTNVLYIAAGASDDYAFYAGFPISITMELPGGGLTGFDPPASKIDDFVTETWIGIRAMAKKVVEKYPTERVEFL</sequence>
<dbReference type="SMART" id="SM00631">
    <property type="entry name" value="Zn_pept"/>
    <property type="match status" value="1"/>
</dbReference>
<feature type="chain" id="PRO_5009325886" description="Peptidase M14 domain-containing protein" evidence="12">
    <location>
        <begin position="21"/>
        <end position="434"/>
    </location>
</feature>
<evidence type="ECO:0000256" key="7">
    <source>
        <dbReference type="ARBA" id="ARBA00022801"/>
    </source>
</evidence>
<evidence type="ECO:0000256" key="5">
    <source>
        <dbReference type="ARBA" id="ARBA00022723"/>
    </source>
</evidence>
<evidence type="ECO:0000256" key="2">
    <source>
        <dbReference type="ARBA" id="ARBA00005988"/>
    </source>
</evidence>
<keyword evidence="7" id="KW-0378">Hydrolase</keyword>
<dbReference type="PANTHER" id="PTHR11705:SF140">
    <property type="entry name" value="FI02848P-RELATED"/>
    <property type="match status" value="1"/>
</dbReference>
<evidence type="ECO:0000313" key="15">
    <source>
        <dbReference type="Proteomes" id="UP000095300"/>
    </source>
</evidence>
<dbReference type="CDD" id="cd03860">
    <property type="entry name" value="M14_CP_A-B_like"/>
    <property type="match status" value="1"/>
</dbReference>
<keyword evidence="3" id="KW-0121">Carboxypeptidase</keyword>
<keyword evidence="4" id="KW-0645">Protease</keyword>